<reference evidence="1" key="1">
    <citation type="submission" date="2023-06" db="EMBL/GenBank/DDBJ databases">
        <title>Genome-scale phylogeny and comparative genomics of the fungal order Sordariales.</title>
        <authorList>
            <consortium name="Lawrence Berkeley National Laboratory"/>
            <person name="Hensen N."/>
            <person name="Bonometti L."/>
            <person name="Westerberg I."/>
            <person name="Brannstrom I.O."/>
            <person name="Guillou S."/>
            <person name="Cros-Aarteil S."/>
            <person name="Calhoun S."/>
            <person name="Haridas S."/>
            <person name="Kuo A."/>
            <person name="Mondo S."/>
            <person name="Pangilinan J."/>
            <person name="Riley R."/>
            <person name="Labutti K."/>
            <person name="Andreopoulos B."/>
            <person name="Lipzen A."/>
            <person name="Chen C."/>
            <person name="Yanf M."/>
            <person name="Daum C."/>
            <person name="Ng V."/>
            <person name="Clum A."/>
            <person name="Steindorff A."/>
            <person name="Ohm R."/>
            <person name="Martin F."/>
            <person name="Silar P."/>
            <person name="Natvig D."/>
            <person name="Lalanne C."/>
            <person name="Gautier V."/>
            <person name="Ament-Velasquez S.L."/>
            <person name="Kruys A."/>
            <person name="Hutchinson M.I."/>
            <person name="Powell A.J."/>
            <person name="Barry K."/>
            <person name="Miller A.N."/>
            <person name="Grigoriev I.V."/>
            <person name="Debuchy R."/>
            <person name="Gladieux P."/>
            <person name="Thoren M.H."/>
            <person name="Johannesson H."/>
        </authorList>
    </citation>
    <scope>NUCLEOTIDE SEQUENCE</scope>
    <source>
        <strain evidence="1">PSN4</strain>
    </source>
</reference>
<keyword evidence="2" id="KW-1185">Reference proteome</keyword>
<name>A0AAJ0B4I6_9PEZI</name>
<dbReference type="EMBL" id="MU839841">
    <property type="protein sequence ID" value="KAK1751553.1"/>
    <property type="molecule type" value="Genomic_DNA"/>
</dbReference>
<sequence>MEAVASAAAVLQLLGQAVSIVREAYEAHRAARAVPKTLRDTNTQLENLVDIMEEVMRSPHLHTPAIHSQVDQIHRVVQDLVPLLETMKGFQRRNRMYQNIYMLVRKTGDEGKLNAVLLRLDRAKQDLVIRIQLAQMGVSGNMATDVKRIEKQVQTGTGNKMRQFRLEGNRVSENSDQTNGILGFENTSPSTMAHIIDNTSLGGSRQNNLILAGPVSLKFLQGLEL</sequence>
<accession>A0AAJ0B4I6</accession>
<protein>
    <recommendedName>
        <fullName evidence="3">NACHT-NTPase and P-loop NTPases N-terminal domain-containing protein</fullName>
    </recommendedName>
</protein>
<dbReference type="AlphaFoldDB" id="A0AAJ0B4I6"/>
<evidence type="ECO:0000313" key="2">
    <source>
        <dbReference type="Proteomes" id="UP001239445"/>
    </source>
</evidence>
<evidence type="ECO:0000313" key="1">
    <source>
        <dbReference type="EMBL" id="KAK1751553.1"/>
    </source>
</evidence>
<proteinExistence type="predicted"/>
<dbReference type="Proteomes" id="UP001239445">
    <property type="component" value="Unassembled WGS sequence"/>
</dbReference>
<comment type="caution">
    <text evidence="1">The sequence shown here is derived from an EMBL/GenBank/DDBJ whole genome shotgun (WGS) entry which is preliminary data.</text>
</comment>
<organism evidence="1 2">
    <name type="scientific">Echria macrotheca</name>
    <dbReference type="NCBI Taxonomy" id="438768"/>
    <lineage>
        <taxon>Eukaryota</taxon>
        <taxon>Fungi</taxon>
        <taxon>Dikarya</taxon>
        <taxon>Ascomycota</taxon>
        <taxon>Pezizomycotina</taxon>
        <taxon>Sordariomycetes</taxon>
        <taxon>Sordariomycetidae</taxon>
        <taxon>Sordariales</taxon>
        <taxon>Schizotheciaceae</taxon>
        <taxon>Echria</taxon>
    </lineage>
</organism>
<evidence type="ECO:0008006" key="3">
    <source>
        <dbReference type="Google" id="ProtNLM"/>
    </source>
</evidence>
<gene>
    <name evidence="1" type="ORF">QBC47DRAFT_70408</name>
</gene>